<keyword evidence="6" id="KW-0560">Oxidoreductase</keyword>
<keyword evidence="8" id="KW-0350">Heme biosynthesis</keyword>
<evidence type="ECO:0000256" key="1">
    <source>
        <dbReference type="ARBA" id="ARBA00004141"/>
    </source>
</evidence>
<evidence type="ECO:0000256" key="12">
    <source>
        <dbReference type="SAM" id="Phobius"/>
    </source>
</evidence>
<dbReference type="GO" id="GO:0016020">
    <property type="term" value="C:membrane"/>
    <property type="evidence" value="ECO:0007669"/>
    <property type="project" value="UniProtKB-SubCell"/>
</dbReference>
<evidence type="ECO:0000313" key="13">
    <source>
        <dbReference type="EMBL" id="WCT55059.1"/>
    </source>
</evidence>
<name>A0AAX3LYI3_9BACL</name>
<dbReference type="GO" id="GO:0046872">
    <property type="term" value="F:metal ion binding"/>
    <property type="evidence" value="ECO:0007669"/>
    <property type="project" value="UniProtKB-KW"/>
</dbReference>
<keyword evidence="9 12" id="KW-0472">Membrane</keyword>
<keyword evidence="7" id="KW-0408">Iron</keyword>
<accession>A0AAX3LYI3</accession>
<sequence>MARKFRITTTHLKWLSFVTCVVMFLATMGGLVVTKSGSGLGCGNEWPLCHGQFVPAYTISSLIEYSHRAISALAGLTALFSFIGFIFFNKHRELKVYASLTLLFVLVQAVMGALAVVFSQSAPIMALHFGFAMIAFASSSMMALGARRMDQQKGDLPIPDEPPVSKGMRNLTWFATIYTYMVVYTGAFVTHTDSRGGCSGVLLCNGSILPELSGGVAVAFFHRVAAYSLLIVIAVLAHYAYRRHPYNPGIRKLGVTAIVFIIMQILSGMLNIVTMKIPEWYFFSSMLHTLLIQILFGVLCYMSVRVWQLSRGTRGKLGQNV</sequence>
<dbReference type="InterPro" id="IPR050450">
    <property type="entry name" value="COX15/CtaA_HemeA_synthase"/>
</dbReference>
<comment type="subcellular location">
    <subcellularLocation>
        <location evidence="1">Membrane</location>
        <topology evidence="1">Multi-pass membrane protein</topology>
    </subcellularLocation>
</comment>
<evidence type="ECO:0000256" key="10">
    <source>
        <dbReference type="ARBA" id="ARBA00023157"/>
    </source>
</evidence>
<evidence type="ECO:0000313" key="14">
    <source>
        <dbReference type="Proteomes" id="UP001220509"/>
    </source>
</evidence>
<feature type="transmembrane region" description="Helical" evidence="12">
    <location>
        <begin position="124"/>
        <end position="144"/>
    </location>
</feature>
<feature type="transmembrane region" description="Helical" evidence="12">
    <location>
        <begin position="253"/>
        <end position="274"/>
    </location>
</feature>
<feature type="transmembrane region" description="Helical" evidence="12">
    <location>
        <begin position="220"/>
        <end position="241"/>
    </location>
</feature>
<evidence type="ECO:0000256" key="4">
    <source>
        <dbReference type="ARBA" id="ARBA00022723"/>
    </source>
</evidence>
<comment type="pathway">
    <text evidence="11">Porphyrin-containing compound metabolism.</text>
</comment>
<protein>
    <submittedName>
        <fullName evidence="13">Heme A synthase</fullName>
    </submittedName>
</protein>
<evidence type="ECO:0000256" key="7">
    <source>
        <dbReference type="ARBA" id="ARBA00023004"/>
    </source>
</evidence>
<evidence type="ECO:0000256" key="2">
    <source>
        <dbReference type="ARBA" id="ARBA00022475"/>
    </source>
</evidence>
<feature type="transmembrane region" description="Helical" evidence="12">
    <location>
        <begin position="69"/>
        <end position="88"/>
    </location>
</feature>
<dbReference type="PANTHER" id="PTHR35457">
    <property type="entry name" value="HEME A SYNTHASE"/>
    <property type="match status" value="1"/>
</dbReference>
<keyword evidence="2" id="KW-1003">Cell membrane</keyword>
<evidence type="ECO:0000256" key="5">
    <source>
        <dbReference type="ARBA" id="ARBA00022989"/>
    </source>
</evidence>
<evidence type="ECO:0000256" key="3">
    <source>
        <dbReference type="ARBA" id="ARBA00022692"/>
    </source>
</evidence>
<keyword evidence="14" id="KW-1185">Reference proteome</keyword>
<dbReference type="GO" id="GO:0016491">
    <property type="term" value="F:oxidoreductase activity"/>
    <property type="evidence" value="ECO:0007669"/>
    <property type="project" value="UniProtKB-KW"/>
</dbReference>
<feature type="transmembrane region" description="Helical" evidence="12">
    <location>
        <begin position="171"/>
        <end position="189"/>
    </location>
</feature>
<keyword evidence="3 12" id="KW-0812">Transmembrane</keyword>
<proteinExistence type="predicted"/>
<feature type="transmembrane region" description="Helical" evidence="12">
    <location>
        <begin position="12"/>
        <end position="33"/>
    </location>
</feature>
<dbReference type="RefSeq" id="WP_273613511.1">
    <property type="nucleotide sequence ID" value="NZ_CP117416.1"/>
</dbReference>
<gene>
    <name evidence="13" type="ORF">PQ456_18000</name>
</gene>
<dbReference type="PANTHER" id="PTHR35457:SF1">
    <property type="entry name" value="HEME A SYNTHASE"/>
    <property type="match status" value="1"/>
</dbReference>
<dbReference type="Proteomes" id="UP001220509">
    <property type="component" value="Chromosome"/>
</dbReference>
<dbReference type="GO" id="GO:0006784">
    <property type="term" value="P:heme A biosynthetic process"/>
    <property type="evidence" value="ECO:0007669"/>
    <property type="project" value="InterPro"/>
</dbReference>
<evidence type="ECO:0000256" key="6">
    <source>
        <dbReference type="ARBA" id="ARBA00023002"/>
    </source>
</evidence>
<feature type="transmembrane region" description="Helical" evidence="12">
    <location>
        <begin position="280"/>
        <end position="304"/>
    </location>
</feature>
<keyword evidence="4" id="KW-0479">Metal-binding</keyword>
<dbReference type="KEGG" id="pka:PQ456_18000"/>
<dbReference type="EMBL" id="CP117416">
    <property type="protein sequence ID" value="WCT55059.1"/>
    <property type="molecule type" value="Genomic_DNA"/>
</dbReference>
<dbReference type="AlphaFoldDB" id="A0AAX3LYI3"/>
<organism evidence="13 14">
    <name type="scientific">Paenibacillus kyungheensis</name>
    <dbReference type="NCBI Taxonomy" id="1452732"/>
    <lineage>
        <taxon>Bacteria</taxon>
        <taxon>Bacillati</taxon>
        <taxon>Bacillota</taxon>
        <taxon>Bacilli</taxon>
        <taxon>Bacillales</taxon>
        <taxon>Paenibacillaceae</taxon>
        <taxon>Paenibacillus</taxon>
    </lineage>
</organism>
<keyword evidence="10" id="KW-1015">Disulfide bond</keyword>
<dbReference type="Pfam" id="PF02628">
    <property type="entry name" value="COX15-CtaA"/>
    <property type="match status" value="1"/>
</dbReference>
<evidence type="ECO:0000256" key="8">
    <source>
        <dbReference type="ARBA" id="ARBA00023133"/>
    </source>
</evidence>
<evidence type="ECO:0000256" key="11">
    <source>
        <dbReference type="ARBA" id="ARBA00023444"/>
    </source>
</evidence>
<keyword evidence="5 12" id="KW-1133">Transmembrane helix</keyword>
<evidence type="ECO:0000256" key="9">
    <source>
        <dbReference type="ARBA" id="ARBA00023136"/>
    </source>
</evidence>
<reference evidence="13 14" key="1">
    <citation type="submission" date="2023-02" db="EMBL/GenBank/DDBJ databases">
        <title>Genome sequence of Paenibacillus kyungheensis KACC 18744.</title>
        <authorList>
            <person name="Kim S."/>
            <person name="Heo J."/>
            <person name="Kwon S.-W."/>
        </authorList>
    </citation>
    <scope>NUCLEOTIDE SEQUENCE [LARGE SCALE GENOMIC DNA]</scope>
    <source>
        <strain evidence="13 14">KACC 18744</strain>
    </source>
</reference>
<dbReference type="InterPro" id="IPR003780">
    <property type="entry name" value="COX15/CtaA_fam"/>
</dbReference>
<feature type="transmembrane region" description="Helical" evidence="12">
    <location>
        <begin position="100"/>
        <end position="118"/>
    </location>
</feature>